<feature type="transmembrane region" description="Helical" evidence="2">
    <location>
        <begin position="161"/>
        <end position="188"/>
    </location>
</feature>
<evidence type="ECO:0000259" key="4">
    <source>
        <dbReference type="Pfam" id="PF14237"/>
    </source>
</evidence>
<comment type="caution">
    <text evidence="5">The sequence shown here is derived from an EMBL/GenBank/DDBJ whole genome shotgun (WGS) entry which is preliminary data.</text>
</comment>
<proteinExistence type="predicted"/>
<dbReference type="Pfam" id="PF14237">
    <property type="entry name" value="GYF_2"/>
    <property type="match status" value="1"/>
</dbReference>
<dbReference type="RefSeq" id="WP_379711671.1">
    <property type="nucleotide sequence ID" value="NZ_JBHTBS010000004.1"/>
</dbReference>
<evidence type="ECO:0000259" key="3">
    <source>
        <dbReference type="Pfam" id="PF13828"/>
    </source>
</evidence>
<feature type="transmembrane region" description="Helical" evidence="2">
    <location>
        <begin position="108"/>
        <end position="141"/>
    </location>
</feature>
<feature type="domain" description="DUF4190" evidence="3">
    <location>
        <begin position="110"/>
        <end position="179"/>
    </location>
</feature>
<keyword evidence="6" id="KW-1185">Reference proteome</keyword>
<dbReference type="EMBL" id="JBHTBS010000004">
    <property type="protein sequence ID" value="MFC7337418.1"/>
    <property type="molecule type" value="Genomic_DNA"/>
</dbReference>
<evidence type="ECO:0000256" key="2">
    <source>
        <dbReference type="SAM" id="Phobius"/>
    </source>
</evidence>
<reference evidence="6" key="1">
    <citation type="journal article" date="2019" name="Int. J. Syst. Evol. Microbiol.">
        <title>The Global Catalogue of Microorganisms (GCM) 10K type strain sequencing project: providing services to taxonomists for standard genome sequencing and annotation.</title>
        <authorList>
            <consortium name="The Broad Institute Genomics Platform"/>
            <consortium name="The Broad Institute Genome Sequencing Center for Infectious Disease"/>
            <person name="Wu L."/>
            <person name="Ma J."/>
        </authorList>
    </citation>
    <scope>NUCLEOTIDE SEQUENCE [LARGE SCALE GENOMIC DNA]</scope>
    <source>
        <strain evidence="6">CGMCC 4.1467</strain>
    </source>
</reference>
<dbReference type="Pfam" id="PF13828">
    <property type="entry name" value="DUF4190"/>
    <property type="match status" value="1"/>
</dbReference>
<keyword evidence="2" id="KW-0472">Membrane</keyword>
<gene>
    <name evidence="5" type="ORF">ACFQY0_09550</name>
</gene>
<evidence type="ECO:0000313" key="5">
    <source>
        <dbReference type="EMBL" id="MFC7337418.1"/>
    </source>
</evidence>
<evidence type="ECO:0000256" key="1">
    <source>
        <dbReference type="SAM" id="MobiDB-lite"/>
    </source>
</evidence>
<accession>A0ABW2L6Z6</accession>
<evidence type="ECO:0000313" key="6">
    <source>
        <dbReference type="Proteomes" id="UP001596472"/>
    </source>
</evidence>
<feature type="region of interest" description="Disordered" evidence="1">
    <location>
        <begin position="59"/>
        <end position="98"/>
    </location>
</feature>
<keyword evidence="2" id="KW-1133">Transmembrane helix</keyword>
<protein>
    <submittedName>
        <fullName evidence="5">GYF domain-containing protein</fullName>
    </submittedName>
</protein>
<dbReference type="InterPro" id="IPR025640">
    <property type="entry name" value="GYF_2"/>
</dbReference>
<keyword evidence="2" id="KW-0812">Transmembrane</keyword>
<feature type="domain" description="GYF" evidence="4">
    <location>
        <begin position="4"/>
        <end position="54"/>
    </location>
</feature>
<dbReference type="Proteomes" id="UP001596472">
    <property type="component" value="Unassembled WGS sequence"/>
</dbReference>
<dbReference type="InterPro" id="IPR025241">
    <property type="entry name" value="DUF4190"/>
</dbReference>
<sequence>MSQWYYAHDGKQSGPVPISELQRLASDGKFDPEKDLVWREGQPDWKPASTVPELESLFKKKSPVEPPVAEGSAPASTTPTASYEAPRSEPAPSYQTPSAAPVGAQKSIGLAVASMVCGLLALFSCVLWFVAIPFGIAAIVTGHLASSKIKHDSARFGGRGLALTGLVTGYLGVLLTVLATGFAGYLFLQSPEKLREMGFPQEFIESIEQQRELQEQKMGQ</sequence>
<organism evidence="5 6">
    <name type="scientific">Haloferula chungangensis</name>
    <dbReference type="NCBI Taxonomy" id="1048331"/>
    <lineage>
        <taxon>Bacteria</taxon>
        <taxon>Pseudomonadati</taxon>
        <taxon>Verrucomicrobiota</taxon>
        <taxon>Verrucomicrobiia</taxon>
        <taxon>Verrucomicrobiales</taxon>
        <taxon>Verrucomicrobiaceae</taxon>
        <taxon>Haloferula</taxon>
    </lineage>
</organism>
<name>A0ABW2L6Z6_9BACT</name>